<dbReference type="OrthoDB" id="1445820at2"/>
<proteinExistence type="predicted"/>
<evidence type="ECO:0000313" key="3">
    <source>
        <dbReference type="Proteomes" id="UP000295668"/>
    </source>
</evidence>
<feature type="transmembrane region" description="Helical" evidence="1">
    <location>
        <begin position="120"/>
        <end position="138"/>
    </location>
</feature>
<dbReference type="Proteomes" id="UP000295668">
    <property type="component" value="Unassembled WGS sequence"/>
</dbReference>
<accession>A0A4R5MNI2</accession>
<comment type="caution">
    <text evidence="2">The sequence shown here is derived from an EMBL/GenBank/DDBJ whole genome shotgun (WGS) entry which is preliminary data.</text>
</comment>
<keyword evidence="1" id="KW-0812">Transmembrane</keyword>
<feature type="transmembrane region" description="Helical" evidence="1">
    <location>
        <begin position="71"/>
        <end position="88"/>
    </location>
</feature>
<keyword evidence="3" id="KW-1185">Reference proteome</keyword>
<dbReference type="AlphaFoldDB" id="A0A4R5MNI2"/>
<dbReference type="RefSeq" id="WP_133261425.1">
    <property type="nucleotide sequence ID" value="NZ_SJCY01000002.1"/>
</dbReference>
<evidence type="ECO:0000313" key="2">
    <source>
        <dbReference type="EMBL" id="TDG37332.1"/>
    </source>
</evidence>
<sequence length="139" mass="15564">MTFLDALYGSQYNDVLKVGKDGSKGRFNGNIFLAAFGIMIMICFLLILIHIPGFEHILQRSGFMLNFTGKFIGKMLAIPLMAGLYFLLSSTIGNQDHFNTHVNNYLQATDLERDNANKQVLIPFFIVLATVIILAVFIN</sequence>
<organism evidence="2 3">
    <name type="scientific">Pedobacter changchengzhani</name>
    <dbReference type="NCBI Taxonomy" id="2529274"/>
    <lineage>
        <taxon>Bacteria</taxon>
        <taxon>Pseudomonadati</taxon>
        <taxon>Bacteroidota</taxon>
        <taxon>Sphingobacteriia</taxon>
        <taxon>Sphingobacteriales</taxon>
        <taxon>Sphingobacteriaceae</taxon>
        <taxon>Pedobacter</taxon>
    </lineage>
</organism>
<evidence type="ECO:0000256" key="1">
    <source>
        <dbReference type="SAM" id="Phobius"/>
    </source>
</evidence>
<name>A0A4R5MNI2_9SPHI</name>
<protein>
    <submittedName>
        <fullName evidence="2">Uncharacterized protein</fullName>
    </submittedName>
</protein>
<keyword evidence="1" id="KW-0472">Membrane</keyword>
<gene>
    <name evidence="2" type="ORF">EZJ43_04225</name>
</gene>
<keyword evidence="1" id="KW-1133">Transmembrane helix</keyword>
<dbReference type="EMBL" id="SJCY01000002">
    <property type="protein sequence ID" value="TDG37332.1"/>
    <property type="molecule type" value="Genomic_DNA"/>
</dbReference>
<reference evidence="2 3" key="1">
    <citation type="submission" date="2019-02" db="EMBL/GenBank/DDBJ databases">
        <title>Pedobacter sp. nov., a novel speices isolated from soil of pinguins habitat in Antarcitica.</title>
        <authorList>
            <person name="He R.-H."/>
        </authorList>
    </citation>
    <scope>NUCLEOTIDE SEQUENCE [LARGE SCALE GENOMIC DNA]</scope>
    <source>
        <strain evidence="2 3">E01020</strain>
    </source>
</reference>
<feature type="transmembrane region" description="Helical" evidence="1">
    <location>
        <begin position="31"/>
        <end position="51"/>
    </location>
</feature>